<dbReference type="GO" id="GO:0005829">
    <property type="term" value="C:cytosol"/>
    <property type="evidence" value="ECO:0007669"/>
    <property type="project" value="TreeGrafter"/>
</dbReference>
<dbReference type="EMBL" id="SSTE01008566">
    <property type="protein sequence ID" value="KAA0055087.1"/>
    <property type="molecule type" value="Genomic_DNA"/>
</dbReference>
<gene>
    <name evidence="11" type="ORF">E6C27_scaffold231G00130</name>
</gene>
<evidence type="ECO:0000259" key="9">
    <source>
        <dbReference type="Pfam" id="PF20511"/>
    </source>
</evidence>
<dbReference type="GO" id="GO:0033591">
    <property type="term" value="P:response to L-ascorbic acid"/>
    <property type="evidence" value="ECO:0007669"/>
    <property type="project" value="UniProtKB-ARBA"/>
</dbReference>
<dbReference type="GO" id="GO:0046686">
    <property type="term" value="P:response to cadmium ion"/>
    <property type="evidence" value="ECO:0007669"/>
    <property type="project" value="UniProtKB-ARBA"/>
</dbReference>
<dbReference type="InterPro" id="IPR018050">
    <property type="entry name" value="Pmannose_isomerase-type1_CS"/>
</dbReference>
<protein>
    <recommendedName>
        <fullName evidence="5">mannose-6-phosphate isomerase</fullName>
        <ecNumber evidence="5">5.3.1.8</ecNumber>
    </recommendedName>
</protein>
<reference evidence="11 12" key="1">
    <citation type="submission" date="2019-08" db="EMBL/GenBank/DDBJ databases">
        <title>Draft genome sequences of two oriental melons (Cucumis melo L. var makuwa).</title>
        <authorList>
            <person name="Kwon S.-Y."/>
        </authorList>
    </citation>
    <scope>NUCLEOTIDE SEQUENCE [LARGE SCALE GENOMIC DNA]</scope>
    <source>
        <strain evidence="12">cv. SW 3</strain>
        <tissue evidence="11">Leaf</tissue>
    </source>
</reference>
<accession>A0A5A7UKI8</accession>
<evidence type="ECO:0000256" key="5">
    <source>
        <dbReference type="ARBA" id="ARBA00011956"/>
    </source>
</evidence>
<dbReference type="STRING" id="1194695.A0A5A7UKI8"/>
<dbReference type="Gene3D" id="1.10.441.10">
    <property type="entry name" value="Phosphomannose Isomerase, domain 2"/>
    <property type="match status" value="1"/>
</dbReference>
<dbReference type="GO" id="GO:0004476">
    <property type="term" value="F:mannose-6-phosphate isomerase activity"/>
    <property type="evidence" value="ECO:0007669"/>
    <property type="project" value="UniProtKB-EC"/>
</dbReference>
<dbReference type="InterPro" id="IPR046457">
    <property type="entry name" value="PMI_typeI_cat"/>
</dbReference>
<comment type="caution">
    <text evidence="11">The sequence shown here is derived from an EMBL/GenBank/DDBJ whole genome shotgun (WGS) entry which is preliminary data.</text>
</comment>
<dbReference type="InterPro" id="IPR046458">
    <property type="entry name" value="PMI_typeI_hel"/>
</dbReference>
<dbReference type="NCBIfam" id="TIGR00218">
    <property type="entry name" value="manA"/>
    <property type="match status" value="1"/>
</dbReference>
<dbReference type="InterPro" id="IPR014710">
    <property type="entry name" value="RmlC-like_jellyroll"/>
</dbReference>
<proteinExistence type="inferred from homology"/>
<dbReference type="Proteomes" id="UP000321393">
    <property type="component" value="Unassembled WGS sequence"/>
</dbReference>
<dbReference type="EC" id="5.3.1.8" evidence="5"/>
<keyword evidence="6" id="KW-0479">Metal-binding</keyword>
<comment type="pathway">
    <text evidence="3">Nucleotide-sugar biosynthesis; GDP-alpha-D-mannose biosynthesis; alpha-D-mannose 1-phosphate from D-fructose 6-phosphate: step 1/2.</text>
</comment>
<dbReference type="CDD" id="cd07011">
    <property type="entry name" value="cupin_PMI_type_I_N"/>
    <property type="match status" value="1"/>
</dbReference>
<evidence type="ECO:0000256" key="4">
    <source>
        <dbReference type="ARBA" id="ARBA00010772"/>
    </source>
</evidence>
<dbReference type="GO" id="GO:0008270">
    <property type="term" value="F:zinc ion binding"/>
    <property type="evidence" value="ECO:0007669"/>
    <property type="project" value="InterPro"/>
</dbReference>
<comment type="cofactor">
    <cofactor evidence="2">
        <name>Zn(2+)</name>
        <dbReference type="ChEBI" id="CHEBI:29105"/>
    </cofactor>
</comment>
<dbReference type="InterPro" id="IPR011051">
    <property type="entry name" value="RmlC_Cupin_sf"/>
</dbReference>
<keyword evidence="8 11" id="KW-0413">Isomerase</keyword>
<dbReference type="PANTHER" id="PTHR10309:SF10">
    <property type="entry name" value="MANNOSE-6-PHOSPHATE ISOMERASE"/>
    <property type="match status" value="1"/>
</dbReference>
<evidence type="ECO:0000313" key="11">
    <source>
        <dbReference type="EMBL" id="KAA0055087.1"/>
    </source>
</evidence>
<evidence type="ECO:0000256" key="2">
    <source>
        <dbReference type="ARBA" id="ARBA00001947"/>
    </source>
</evidence>
<evidence type="ECO:0000313" key="12">
    <source>
        <dbReference type="Proteomes" id="UP000321393"/>
    </source>
</evidence>
<dbReference type="GO" id="GO:0009298">
    <property type="term" value="P:GDP-mannose biosynthetic process"/>
    <property type="evidence" value="ECO:0007669"/>
    <property type="project" value="UniProtKB-UniPathway"/>
</dbReference>
<dbReference type="FunFam" id="1.10.441.10:FF:000001">
    <property type="entry name" value="Mannose-6-phosphate isomerase"/>
    <property type="match status" value="1"/>
</dbReference>
<evidence type="ECO:0000256" key="1">
    <source>
        <dbReference type="ARBA" id="ARBA00000757"/>
    </source>
</evidence>
<dbReference type="AlphaFoldDB" id="A0A5A7UKI8"/>
<feature type="domain" description="Phosphomannose isomerase type I catalytic" evidence="9">
    <location>
        <begin position="164"/>
        <end position="285"/>
    </location>
</feature>
<dbReference type="Gene3D" id="2.60.120.10">
    <property type="entry name" value="Jelly Rolls"/>
    <property type="match status" value="2"/>
</dbReference>
<dbReference type="UniPathway" id="UPA00126">
    <property type="reaction ID" value="UER00423"/>
</dbReference>
<organism evidence="11 12">
    <name type="scientific">Cucumis melo var. makuwa</name>
    <name type="common">Oriental melon</name>
    <dbReference type="NCBI Taxonomy" id="1194695"/>
    <lineage>
        <taxon>Eukaryota</taxon>
        <taxon>Viridiplantae</taxon>
        <taxon>Streptophyta</taxon>
        <taxon>Embryophyta</taxon>
        <taxon>Tracheophyta</taxon>
        <taxon>Spermatophyta</taxon>
        <taxon>Magnoliopsida</taxon>
        <taxon>eudicotyledons</taxon>
        <taxon>Gunneridae</taxon>
        <taxon>Pentapetalae</taxon>
        <taxon>rosids</taxon>
        <taxon>fabids</taxon>
        <taxon>Cucurbitales</taxon>
        <taxon>Cucurbitaceae</taxon>
        <taxon>Benincaseae</taxon>
        <taxon>Cucumis</taxon>
    </lineage>
</organism>
<dbReference type="OrthoDB" id="6605218at2759"/>
<feature type="domain" description="Phosphomannose isomerase type I helical insertion" evidence="10">
    <location>
        <begin position="309"/>
        <end position="390"/>
    </location>
</feature>
<dbReference type="PROSITE" id="PS00965">
    <property type="entry name" value="PMI_I_1"/>
    <property type="match status" value="1"/>
</dbReference>
<evidence type="ECO:0000259" key="10">
    <source>
        <dbReference type="Pfam" id="PF20512"/>
    </source>
</evidence>
<evidence type="ECO:0000256" key="7">
    <source>
        <dbReference type="ARBA" id="ARBA00022833"/>
    </source>
</evidence>
<comment type="similarity">
    <text evidence="4">Belongs to the mannose-6-phosphate isomerase type 1 family.</text>
</comment>
<dbReference type="InterPro" id="IPR001250">
    <property type="entry name" value="Man6P_Isoase-1"/>
</dbReference>
<evidence type="ECO:0000256" key="8">
    <source>
        <dbReference type="ARBA" id="ARBA00023235"/>
    </source>
</evidence>
<name>A0A5A7UKI8_CUCMM</name>
<dbReference type="Pfam" id="PF20512">
    <property type="entry name" value="PMI_typeI_hel"/>
    <property type="match status" value="1"/>
</dbReference>
<dbReference type="PANTHER" id="PTHR10309">
    <property type="entry name" value="MANNOSE-6-PHOSPHATE ISOMERASE"/>
    <property type="match status" value="1"/>
</dbReference>
<dbReference type="GO" id="GO:0005975">
    <property type="term" value="P:carbohydrate metabolic process"/>
    <property type="evidence" value="ECO:0007669"/>
    <property type="project" value="InterPro"/>
</dbReference>
<keyword evidence="7" id="KW-0862">Zinc</keyword>
<dbReference type="InterPro" id="IPR016305">
    <property type="entry name" value="Mannose-6-P_Isomerase"/>
</dbReference>
<evidence type="ECO:0000256" key="3">
    <source>
        <dbReference type="ARBA" id="ARBA00004666"/>
    </source>
</evidence>
<dbReference type="GO" id="GO:0009416">
    <property type="term" value="P:response to light stimulus"/>
    <property type="evidence" value="ECO:0007669"/>
    <property type="project" value="UniProtKB-ARBA"/>
</dbReference>
<dbReference type="PRINTS" id="PR00714">
    <property type="entry name" value="MAN6PISMRASE"/>
</dbReference>
<dbReference type="SUPFAM" id="SSF51182">
    <property type="entry name" value="RmlC-like cupins"/>
    <property type="match status" value="1"/>
</dbReference>
<dbReference type="FunFam" id="2.60.120.10:FF:000044">
    <property type="entry name" value="Mannose-6-phosphate isomerase"/>
    <property type="match status" value="1"/>
</dbReference>
<sequence length="723" mass="80253">MEKQLWNPTTLGGGGSNKVILYNYNFFLRRFPFTPSSAFNTDRHLHSPSCRSSYLSLYSPRTTLLRLPSLRSISLTAFLSFHTIDLSHGLSLLHSLDFWERRNSRFPTAFWVASGWEQSGHEDKHMERITLTTSIRVPLVDDRWTRKMIRNSRSVGRRDCRCNVDPGECYAEFWIGTHKSGPSYVVYGRDNNAAAAFGSKPLSLKDCISLDPVALLGDKVARKWGGDLPFLFKVLSIEKALSIQAHPDKDLARSLNEAQPSIYKDDNHKPEMALALTRFEALCGFISSKELKAVLSSVPEIVELVQCADAEKFSHDSEQDGKEKVKQLFESIFSQIMSSNKGLVREAVCKLKRRLSLEKKKRQLSAKEQLILRLESQYPADVGILAAFFLNYVELKPGEALYVGPNEPHAYISGECIECMATSDNVVRAGLTSKKRDVQALLSMLNYKQGFPEILRGVSLNEYTRKYAPPFDEFEVDRCILPQAASVSFPSVPGPSLFLVMSGKGTIITSYSEETTFQEGEVLFVPAYMETWVLPTHKYVGENAKNVGKGYPDVQNDVGKNVGGNASREAFPTPNWYGVGKAFPDAVGCVGIDGVGKTLFPTPFMPTHLTASGKPIFRLFFLTGFPDAVTRRREIPQNASGKGEFPTLIKPLFPTFYVASGKTPIPDASPDALCTASGKVSFPDVLLPMPSWCVGKDCFPDASPDALLMASGKPLFPTFFMPT</sequence>
<dbReference type="Pfam" id="PF20511">
    <property type="entry name" value="PMI_typeI_cat"/>
    <property type="match status" value="1"/>
</dbReference>
<comment type="catalytic activity">
    <reaction evidence="1">
        <text>D-mannose 6-phosphate = D-fructose 6-phosphate</text>
        <dbReference type="Rhea" id="RHEA:12356"/>
        <dbReference type="ChEBI" id="CHEBI:58735"/>
        <dbReference type="ChEBI" id="CHEBI:61527"/>
        <dbReference type="EC" id="5.3.1.8"/>
    </reaction>
</comment>
<evidence type="ECO:0000256" key="6">
    <source>
        <dbReference type="ARBA" id="ARBA00022723"/>
    </source>
</evidence>
<dbReference type="GO" id="GO:0010043">
    <property type="term" value="P:response to zinc ion"/>
    <property type="evidence" value="ECO:0007669"/>
    <property type="project" value="UniProtKB-ARBA"/>
</dbReference>